<dbReference type="Proteomes" id="UP000191522">
    <property type="component" value="Unassembled WGS sequence"/>
</dbReference>
<dbReference type="SUPFAM" id="SSF55144">
    <property type="entry name" value="LigT-like"/>
    <property type="match status" value="1"/>
</dbReference>
<dbReference type="STRING" id="69771.A0A1V6NZK0"/>
<name>A0A1V6NZK0_PENDC</name>
<dbReference type="EMBL" id="MDYL01000026">
    <property type="protein sequence ID" value="OQD70134.1"/>
    <property type="molecule type" value="Genomic_DNA"/>
</dbReference>
<comment type="caution">
    <text evidence="1">The sequence shown here is derived from an EMBL/GenBank/DDBJ whole genome shotgun (WGS) entry which is preliminary data.</text>
</comment>
<keyword evidence="2" id="KW-1185">Reference proteome</keyword>
<dbReference type="OMA" id="WVIGHEK"/>
<dbReference type="InterPro" id="IPR009097">
    <property type="entry name" value="Cyclic_Pdiesterase"/>
</dbReference>
<evidence type="ECO:0000313" key="1">
    <source>
        <dbReference type="EMBL" id="OQD70134.1"/>
    </source>
</evidence>
<gene>
    <name evidence="1" type="ORF">PENDEC_c026G00591</name>
</gene>
<evidence type="ECO:0008006" key="3">
    <source>
        <dbReference type="Google" id="ProtNLM"/>
    </source>
</evidence>
<dbReference type="AlphaFoldDB" id="A0A1V6NZK0"/>
<dbReference type="OrthoDB" id="2967263at2759"/>
<evidence type="ECO:0000313" key="2">
    <source>
        <dbReference type="Proteomes" id="UP000191522"/>
    </source>
</evidence>
<accession>A0A1V6NZK0</accession>
<protein>
    <recommendedName>
        <fullName evidence="3">DUF1868 domain-containing protein</fullName>
    </recommendedName>
</protein>
<reference evidence="2" key="1">
    <citation type="journal article" date="2017" name="Nat. Microbiol.">
        <title>Global analysis of biosynthetic gene clusters reveals vast potential of secondary metabolite production in Penicillium species.</title>
        <authorList>
            <person name="Nielsen J.C."/>
            <person name="Grijseels S."/>
            <person name="Prigent S."/>
            <person name="Ji B."/>
            <person name="Dainat J."/>
            <person name="Nielsen K.F."/>
            <person name="Frisvad J.C."/>
            <person name="Workman M."/>
            <person name="Nielsen J."/>
        </authorList>
    </citation>
    <scope>NUCLEOTIDE SEQUENCE [LARGE SCALE GENOMIC DNA]</scope>
    <source>
        <strain evidence="2">IBT 11843</strain>
    </source>
</reference>
<sequence length="310" mass="34880">MAIKSAQEIPANPFQQLIKACQNDPKQLQDAYEKHRSNRNKRFKDQLLSPAFREWQFDEILHNVLKAEKGLIEYTDPRHNLGFWTRPPCHIRELVSDIQQEIATVAGSCLWFMPPQNLHMTTLEIVSGKTAPDVEEVATFLQANAPLQELVNYTVTHRARLGHPVVSYDASALALSFVPIFEESTEKAEVGSGSYSYHHLRSDLYEQVTQSGCQIGARYSVPSAHITIARFVIPVGSTHEEELAALGERVIKLVGRLEDINQELRSNDWTRFGSPSRGEWTVGQERGLEFNKGVAWYGTGEKVLVGEGIP</sequence>
<proteinExistence type="predicted"/>
<organism evidence="1 2">
    <name type="scientific">Penicillium decumbens</name>
    <dbReference type="NCBI Taxonomy" id="69771"/>
    <lineage>
        <taxon>Eukaryota</taxon>
        <taxon>Fungi</taxon>
        <taxon>Dikarya</taxon>
        <taxon>Ascomycota</taxon>
        <taxon>Pezizomycotina</taxon>
        <taxon>Eurotiomycetes</taxon>
        <taxon>Eurotiomycetidae</taxon>
        <taxon>Eurotiales</taxon>
        <taxon>Aspergillaceae</taxon>
        <taxon>Penicillium</taxon>
    </lineage>
</organism>